<evidence type="ECO:0000313" key="1">
    <source>
        <dbReference type="EMBL" id="VEB44983.1"/>
    </source>
</evidence>
<dbReference type="EMBL" id="LR134182">
    <property type="protein sequence ID" value="VEB44983.1"/>
    <property type="molecule type" value="Genomic_DNA"/>
</dbReference>
<proteinExistence type="predicted"/>
<organism evidence="1 2">
    <name type="scientific">Chromobacterium violaceum</name>
    <dbReference type="NCBI Taxonomy" id="536"/>
    <lineage>
        <taxon>Bacteria</taxon>
        <taxon>Pseudomonadati</taxon>
        <taxon>Pseudomonadota</taxon>
        <taxon>Betaproteobacteria</taxon>
        <taxon>Neisseriales</taxon>
        <taxon>Chromobacteriaceae</taxon>
        <taxon>Chromobacterium</taxon>
    </lineage>
</organism>
<reference evidence="1 2" key="1">
    <citation type="submission" date="2018-12" db="EMBL/GenBank/DDBJ databases">
        <authorList>
            <consortium name="Pathogen Informatics"/>
        </authorList>
    </citation>
    <scope>NUCLEOTIDE SEQUENCE [LARGE SCALE GENOMIC DNA]</scope>
    <source>
        <strain evidence="1 2">NCTC9695</strain>
    </source>
</reference>
<dbReference type="AlphaFoldDB" id="A0A447TJD9"/>
<sequence length="91" mass="10044">MRSSPTKLRSTSANSCSACWVGRSRPWPRSNSAMPSNCSQRASSRLTVGWDVCSKRAAPLTLPQVITARNTSIWRKLMDMDLTVLSNQSIS</sequence>
<accession>A0A447TJD9</accession>
<protein>
    <submittedName>
        <fullName evidence="1">Uncharacterized protein</fullName>
    </submittedName>
</protein>
<name>A0A447TJD9_CHRVL</name>
<dbReference type="Proteomes" id="UP000275777">
    <property type="component" value="Chromosome"/>
</dbReference>
<gene>
    <name evidence="1" type="ORF">NCTC9695_05487</name>
</gene>
<evidence type="ECO:0000313" key="2">
    <source>
        <dbReference type="Proteomes" id="UP000275777"/>
    </source>
</evidence>